<gene>
    <name evidence="2" type="ORF">PV05_08868</name>
</gene>
<dbReference type="RefSeq" id="XP_013313864.1">
    <property type="nucleotide sequence ID" value="XM_013458410.1"/>
</dbReference>
<name>A0A0D2EF18_9EURO</name>
<dbReference type="OrthoDB" id="10532819at2759"/>
<sequence>MCLNAPMNSIMSLSLAPMNPHTVVVAMGCRFLNLVGYLSEQVITQTTSTTTIHNTTKTTIMSIPPPPPPTPLLPLWDRRQRVWRLSRWTQEAGSDLCDDSEPFLDIGTGAPLYATYFRLEQFVREKKHNPTLPPILYRVTNDRSMGINNEEEGFKSRHMKITGQAMDLESMEGEEIQRIALIHIRNVQHFRGQAFQSPWISFSCSLLATLQRAMWQVKRGYSNVTITTVDTSTLISNELICTATELATYVKSIEDRRFIEYDCHEEYLVFNQLQGQCSRVPFLRLYGDGINVLLPELNASNVHTFLSVGLARLRTAAFNNEYPLSTTEIDRCARLTNHLFTGQRRMLVFFALLALRRRPARDPAIVTYAWEKMKEWRTGAAYDSKGSVRLENLFYLHWGWNFSRVDASQHMEIKQFANIGAELTMLAKAYEEEITAAVMKTFWFEYDWIMDQMARKLGGDTRLRQLYQALERNRLAYRKHTLLMLKGDAKAKERVVSGLRVARKWLCEAKM</sequence>
<dbReference type="Pfam" id="PF24494">
    <property type="entry name" value="DUF7587"/>
    <property type="match status" value="1"/>
</dbReference>
<keyword evidence="3" id="KW-1185">Reference proteome</keyword>
<protein>
    <recommendedName>
        <fullName evidence="1">DUF7587 domain-containing protein</fullName>
    </recommendedName>
</protein>
<feature type="domain" description="DUF7587" evidence="1">
    <location>
        <begin position="132"/>
        <end position="274"/>
    </location>
</feature>
<evidence type="ECO:0000259" key="1">
    <source>
        <dbReference type="Pfam" id="PF24494"/>
    </source>
</evidence>
<proteinExistence type="predicted"/>
<dbReference type="InterPro" id="IPR056009">
    <property type="entry name" value="DUF7587"/>
</dbReference>
<evidence type="ECO:0000313" key="3">
    <source>
        <dbReference type="Proteomes" id="UP000054342"/>
    </source>
</evidence>
<dbReference type="GeneID" id="25330776"/>
<accession>A0A0D2EF18</accession>
<reference evidence="2 3" key="1">
    <citation type="submission" date="2015-01" db="EMBL/GenBank/DDBJ databases">
        <title>The Genome Sequence of Exophiala xenobiotica CBS118157.</title>
        <authorList>
            <consortium name="The Broad Institute Genomics Platform"/>
            <person name="Cuomo C."/>
            <person name="de Hoog S."/>
            <person name="Gorbushina A."/>
            <person name="Stielow B."/>
            <person name="Teixiera M."/>
            <person name="Abouelleil A."/>
            <person name="Chapman S.B."/>
            <person name="Priest M."/>
            <person name="Young S.K."/>
            <person name="Wortman J."/>
            <person name="Nusbaum C."/>
            <person name="Birren B."/>
        </authorList>
    </citation>
    <scope>NUCLEOTIDE SEQUENCE [LARGE SCALE GENOMIC DNA]</scope>
    <source>
        <strain evidence="2 3">CBS 118157</strain>
    </source>
</reference>
<dbReference type="AlphaFoldDB" id="A0A0D2EF18"/>
<dbReference type="HOGENOM" id="CLU_533202_0_0_1"/>
<evidence type="ECO:0000313" key="2">
    <source>
        <dbReference type="EMBL" id="KIW53280.1"/>
    </source>
</evidence>
<dbReference type="EMBL" id="KN847321">
    <property type="protein sequence ID" value="KIW53280.1"/>
    <property type="molecule type" value="Genomic_DNA"/>
</dbReference>
<dbReference type="Proteomes" id="UP000054342">
    <property type="component" value="Unassembled WGS sequence"/>
</dbReference>
<organism evidence="2 3">
    <name type="scientific">Exophiala xenobiotica</name>
    <dbReference type="NCBI Taxonomy" id="348802"/>
    <lineage>
        <taxon>Eukaryota</taxon>
        <taxon>Fungi</taxon>
        <taxon>Dikarya</taxon>
        <taxon>Ascomycota</taxon>
        <taxon>Pezizomycotina</taxon>
        <taxon>Eurotiomycetes</taxon>
        <taxon>Chaetothyriomycetidae</taxon>
        <taxon>Chaetothyriales</taxon>
        <taxon>Herpotrichiellaceae</taxon>
        <taxon>Exophiala</taxon>
    </lineage>
</organism>